<dbReference type="Pfam" id="PF01130">
    <property type="entry name" value="CD36"/>
    <property type="match status" value="1"/>
</dbReference>
<sequence>MSDVDGDINRSREHVYGGRKHSNLSNLERNCNEMFAKGPALTKDFFEKIQNDVVPPKTDLFGYTMNTRRFILLTGLIILFTFSTIGTITMWFTEVYKKQINSLLVITDEAPTYEMWRSPTVKPYIKIYIFNYTNVERYEMRKDKKLHVEEIGPYVYYEKLERVNVRFNKVDGTVSYQEKRTYIFSPELSNGTKHDLVMVPNIPVLAGVSIAKHYNFFLRVSFSGFLSTLSVGAFIPLTVDQFVNGYEDNFYDWAKSYLKFHDMRVFEHFGLLVWKAGLQPDVITVNTGLHDISRRGQVEKFNGQTQIDLWGSDSCNSVQASDGIIYPLTALREKRDLTFYMPHMCRKLSLKFEKTSSILDSIPVHRYKLPLDTFDNEDKCYCTSGDGQCPPKGMFNATPCAFDAPLYYSWPHFYNGDPELRANISGLKDDFLMNDTYANIHPSLGVLVGGKIKFQVNIELQKSFGIGQLSAYPDRLMIPTVWMETGVEPSQLPIDFTTALYQITFTVKNIELGLKYGTLLATMVTLTCILLVLKKQRHNRSRASSHRRSIDYVH</sequence>
<dbReference type="PRINTS" id="PR01609">
    <property type="entry name" value="CD36FAMILY"/>
</dbReference>
<comment type="similarity">
    <text evidence="3">Belongs to the CD36 family.</text>
</comment>
<evidence type="ECO:0000313" key="14">
    <source>
        <dbReference type="Proteomes" id="UP000504635"/>
    </source>
</evidence>
<reference evidence="15" key="1">
    <citation type="submission" date="2025-08" db="UniProtKB">
        <authorList>
            <consortium name="RefSeq"/>
        </authorList>
    </citation>
    <scope>IDENTIFICATION</scope>
    <source>
        <tissue evidence="15">Gonads</tissue>
    </source>
</reference>
<keyword evidence="8" id="KW-1015">Disulfide bond</keyword>
<evidence type="ECO:0000256" key="9">
    <source>
        <dbReference type="ARBA" id="ARBA00023170"/>
    </source>
</evidence>
<dbReference type="GO" id="GO:0005737">
    <property type="term" value="C:cytoplasm"/>
    <property type="evidence" value="ECO:0007669"/>
    <property type="project" value="TreeGrafter"/>
</dbReference>
<accession>A0A6J2YM99</accession>
<evidence type="ECO:0000256" key="11">
    <source>
        <dbReference type="ARBA" id="ARBA00040821"/>
    </source>
</evidence>
<evidence type="ECO:0000256" key="8">
    <source>
        <dbReference type="ARBA" id="ARBA00023157"/>
    </source>
</evidence>
<keyword evidence="4" id="KW-1003">Cell membrane</keyword>
<dbReference type="Proteomes" id="UP000504635">
    <property type="component" value="Unplaced"/>
</dbReference>
<name>A0A6J2YM99_SITOR</name>
<feature type="transmembrane region" description="Helical" evidence="13">
    <location>
        <begin position="70"/>
        <end position="92"/>
    </location>
</feature>
<evidence type="ECO:0000256" key="6">
    <source>
        <dbReference type="ARBA" id="ARBA00022989"/>
    </source>
</evidence>
<evidence type="ECO:0000256" key="2">
    <source>
        <dbReference type="ARBA" id="ARBA00004651"/>
    </source>
</evidence>
<dbReference type="AlphaFoldDB" id="A0A6J2YM99"/>
<evidence type="ECO:0000256" key="4">
    <source>
        <dbReference type="ARBA" id="ARBA00022475"/>
    </source>
</evidence>
<dbReference type="GO" id="GO:0005044">
    <property type="term" value="F:scavenger receptor activity"/>
    <property type="evidence" value="ECO:0007669"/>
    <property type="project" value="TreeGrafter"/>
</dbReference>
<comment type="subcellular location">
    <subcellularLocation>
        <location evidence="2">Cell membrane</location>
        <topology evidence="2">Multi-pass membrane protein</topology>
    </subcellularLocation>
    <subcellularLocation>
        <location evidence="1">Membrane</location>
        <location evidence="1">Caveola</location>
        <topology evidence="1">Multi-pass membrane protein</topology>
    </subcellularLocation>
</comment>
<evidence type="ECO:0000256" key="7">
    <source>
        <dbReference type="ARBA" id="ARBA00023136"/>
    </source>
</evidence>
<dbReference type="GeneID" id="115888660"/>
<keyword evidence="9" id="KW-0675">Receptor</keyword>
<evidence type="ECO:0000256" key="13">
    <source>
        <dbReference type="SAM" id="Phobius"/>
    </source>
</evidence>
<dbReference type="PANTHER" id="PTHR11923:SF110">
    <property type="entry name" value="SCAVENGER RECEPTOR CLASS B MEMBER 1"/>
    <property type="match status" value="1"/>
</dbReference>
<evidence type="ECO:0000256" key="10">
    <source>
        <dbReference type="ARBA" id="ARBA00023180"/>
    </source>
</evidence>
<dbReference type="GO" id="GO:0005901">
    <property type="term" value="C:caveola"/>
    <property type="evidence" value="ECO:0007669"/>
    <property type="project" value="UniProtKB-SubCell"/>
</dbReference>
<dbReference type="PANTHER" id="PTHR11923">
    <property type="entry name" value="SCAVENGER RECEPTOR CLASS B TYPE-1 SR-B1"/>
    <property type="match status" value="1"/>
</dbReference>
<dbReference type="RefSeq" id="XP_030764299.1">
    <property type="nucleotide sequence ID" value="XM_030908439.1"/>
</dbReference>
<dbReference type="OrthoDB" id="18585at2759"/>
<evidence type="ECO:0000256" key="5">
    <source>
        <dbReference type="ARBA" id="ARBA00022692"/>
    </source>
</evidence>
<keyword evidence="7 13" id="KW-0472">Membrane</keyword>
<dbReference type="InParanoid" id="A0A6J2YM99"/>
<keyword evidence="5 13" id="KW-0812">Transmembrane</keyword>
<organism evidence="14 15">
    <name type="scientific">Sitophilus oryzae</name>
    <name type="common">Rice weevil</name>
    <name type="synonym">Curculio oryzae</name>
    <dbReference type="NCBI Taxonomy" id="7048"/>
    <lineage>
        <taxon>Eukaryota</taxon>
        <taxon>Metazoa</taxon>
        <taxon>Ecdysozoa</taxon>
        <taxon>Arthropoda</taxon>
        <taxon>Hexapoda</taxon>
        <taxon>Insecta</taxon>
        <taxon>Pterygota</taxon>
        <taxon>Neoptera</taxon>
        <taxon>Endopterygota</taxon>
        <taxon>Coleoptera</taxon>
        <taxon>Polyphaga</taxon>
        <taxon>Cucujiformia</taxon>
        <taxon>Curculionidae</taxon>
        <taxon>Dryophthorinae</taxon>
        <taxon>Sitophilus</taxon>
    </lineage>
</organism>
<proteinExistence type="inferred from homology"/>
<evidence type="ECO:0000256" key="12">
    <source>
        <dbReference type="ARBA" id="ARBA00042244"/>
    </source>
</evidence>
<evidence type="ECO:0000256" key="1">
    <source>
        <dbReference type="ARBA" id="ARBA00004189"/>
    </source>
</evidence>
<evidence type="ECO:0000256" key="3">
    <source>
        <dbReference type="ARBA" id="ARBA00010532"/>
    </source>
</evidence>
<gene>
    <name evidence="15" type="primary">LOC115888660</name>
</gene>
<keyword evidence="14" id="KW-1185">Reference proteome</keyword>
<evidence type="ECO:0000313" key="15">
    <source>
        <dbReference type="RefSeq" id="XP_030764299.1"/>
    </source>
</evidence>
<dbReference type="FunCoup" id="A0A6J2YM99">
    <property type="interactions" value="103"/>
</dbReference>
<keyword evidence="10" id="KW-0325">Glycoprotein</keyword>
<protein>
    <recommendedName>
        <fullName evidence="11">Scavenger receptor class B member 1</fullName>
    </recommendedName>
    <alternativeName>
        <fullName evidence="12">SR-BI</fullName>
    </alternativeName>
</protein>
<dbReference type="InterPro" id="IPR002159">
    <property type="entry name" value="CD36_fam"/>
</dbReference>
<keyword evidence="6 13" id="KW-1133">Transmembrane helix</keyword>
<dbReference type="KEGG" id="soy:115888660"/>
<feature type="transmembrane region" description="Helical" evidence="13">
    <location>
        <begin position="513"/>
        <end position="533"/>
    </location>
</feature>